<dbReference type="EMBL" id="SMMG02000006">
    <property type="protein sequence ID" value="KAA3471548.1"/>
    <property type="molecule type" value="Genomic_DNA"/>
</dbReference>
<proteinExistence type="predicted"/>
<dbReference type="AlphaFoldDB" id="A0A5B6VRC1"/>
<accession>A0A5B6VRC1</accession>
<protein>
    <submittedName>
        <fullName evidence="1">Uncharacterized protein</fullName>
    </submittedName>
</protein>
<gene>
    <name evidence="1" type="ORF">EPI10_017152</name>
</gene>
<evidence type="ECO:0000313" key="1">
    <source>
        <dbReference type="EMBL" id="KAA3471548.1"/>
    </source>
</evidence>
<comment type="caution">
    <text evidence="1">The sequence shown here is derived from an EMBL/GenBank/DDBJ whole genome shotgun (WGS) entry which is preliminary data.</text>
</comment>
<reference evidence="2" key="1">
    <citation type="journal article" date="2019" name="Plant Biotechnol. J.">
        <title>Genome sequencing of the Australian wild diploid species Gossypium australe highlights disease resistance and delayed gland morphogenesis.</title>
        <authorList>
            <person name="Cai Y."/>
            <person name="Cai X."/>
            <person name="Wang Q."/>
            <person name="Wang P."/>
            <person name="Zhang Y."/>
            <person name="Cai C."/>
            <person name="Xu Y."/>
            <person name="Wang K."/>
            <person name="Zhou Z."/>
            <person name="Wang C."/>
            <person name="Geng S."/>
            <person name="Li B."/>
            <person name="Dong Q."/>
            <person name="Hou Y."/>
            <person name="Wang H."/>
            <person name="Ai P."/>
            <person name="Liu Z."/>
            <person name="Yi F."/>
            <person name="Sun M."/>
            <person name="An G."/>
            <person name="Cheng J."/>
            <person name="Zhang Y."/>
            <person name="Shi Q."/>
            <person name="Xie Y."/>
            <person name="Shi X."/>
            <person name="Chang Y."/>
            <person name="Huang F."/>
            <person name="Chen Y."/>
            <person name="Hong S."/>
            <person name="Mi L."/>
            <person name="Sun Q."/>
            <person name="Zhang L."/>
            <person name="Zhou B."/>
            <person name="Peng R."/>
            <person name="Zhang X."/>
            <person name="Liu F."/>
        </authorList>
    </citation>
    <scope>NUCLEOTIDE SEQUENCE [LARGE SCALE GENOMIC DNA]</scope>
    <source>
        <strain evidence="2">cv. PA1801</strain>
    </source>
</reference>
<name>A0A5B6VRC1_9ROSI</name>
<organism evidence="1 2">
    <name type="scientific">Gossypium australe</name>
    <dbReference type="NCBI Taxonomy" id="47621"/>
    <lineage>
        <taxon>Eukaryota</taxon>
        <taxon>Viridiplantae</taxon>
        <taxon>Streptophyta</taxon>
        <taxon>Embryophyta</taxon>
        <taxon>Tracheophyta</taxon>
        <taxon>Spermatophyta</taxon>
        <taxon>Magnoliopsida</taxon>
        <taxon>eudicotyledons</taxon>
        <taxon>Gunneridae</taxon>
        <taxon>Pentapetalae</taxon>
        <taxon>rosids</taxon>
        <taxon>malvids</taxon>
        <taxon>Malvales</taxon>
        <taxon>Malvaceae</taxon>
        <taxon>Malvoideae</taxon>
        <taxon>Gossypium</taxon>
    </lineage>
</organism>
<keyword evidence="2" id="KW-1185">Reference proteome</keyword>
<sequence>MSALDIKVSDKSCKGFVVKHLILKISSEPIMNLFCTSRDKWSLSRDRGTLKQNRYFLAPGLEIGTPCLDTSKQRSKNKKP</sequence>
<dbReference type="Proteomes" id="UP000325315">
    <property type="component" value="Unassembled WGS sequence"/>
</dbReference>
<evidence type="ECO:0000313" key="2">
    <source>
        <dbReference type="Proteomes" id="UP000325315"/>
    </source>
</evidence>